<protein>
    <submittedName>
        <fullName evidence="1">Uncharacterized protein</fullName>
    </submittedName>
</protein>
<dbReference type="EMBL" id="NBNE01003024">
    <property type="protein sequence ID" value="OWZ08784.1"/>
    <property type="molecule type" value="Genomic_DNA"/>
</dbReference>
<reference evidence="2" key="1">
    <citation type="submission" date="2017-03" db="EMBL/GenBank/DDBJ databases">
        <title>Phytopthora megakarya and P. palmivora, two closely related causual agents of cacao black pod achieved similar genome size and gene model numbers by different mechanisms.</title>
        <authorList>
            <person name="Ali S."/>
            <person name="Shao J."/>
            <person name="Larry D.J."/>
            <person name="Kronmiller B."/>
            <person name="Shen D."/>
            <person name="Strem M.D."/>
            <person name="Melnick R.L."/>
            <person name="Guiltinan M.J."/>
            <person name="Tyler B.M."/>
            <person name="Meinhardt L.W."/>
            <person name="Bailey B.A."/>
        </authorList>
    </citation>
    <scope>NUCLEOTIDE SEQUENCE [LARGE SCALE GENOMIC DNA]</scope>
    <source>
        <strain evidence="2">zdho120</strain>
    </source>
</reference>
<keyword evidence="2" id="KW-1185">Reference proteome</keyword>
<evidence type="ECO:0000313" key="2">
    <source>
        <dbReference type="Proteomes" id="UP000198211"/>
    </source>
</evidence>
<organism evidence="1 2">
    <name type="scientific">Phytophthora megakarya</name>
    <dbReference type="NCBI Taxonomy" id="4795"/>
    <lineage>
        <taxon>Eukaryota</taxon>
        <taxon>Sar</taxon>
        <taxon>Stramenopiles</taxon>
        <taxon>Oomycota</taxon>
        <taxon>Peronosporomycetes</taxon>
        <taxon>Peronosporales</taxon>
        <taxon>Peronosporaceae</taxon>
        <taxon>Phytophthora</taxon>
    </lineage>
</organism>
<evidence type="ECO:0000313" key="1">
    <source>
        <dbReference type="EMBL" id="OWZ08784.1"/>
    </source>
</evidence>
<dbReference type="OrthoDB" id="127462at2759"/>
<accession>A0A225VUG7</accession>
<dbReference type="AlphaFoldDB" id="A0A225VUG7"/>
<gene>
    <name evidence="1" type="ORF">PHMEG_00018617</name>
</gene>
<sequence length="162" mass="18727">MLQQEVLEFIKIYDIPPKALSLRGKTRQGQSPPSDSDVVAAELAATARRRIVEENITIVYNADQTAVFFEYVPKHTNKERGSETMWVKYGGKRKEYMTAMRTSDSTARKYALWVVVKMRSSKMLPLVMIIRGCWKVDLQHLQIWQERRSVQTQVAQKSTFGQ</sequence>
<proteinExistence type="predicted"/>
<dbReference type="Proteomes" id="UP000198211">
    <property type="component" value="Unassembled WGS sequence"/>
</dbReference>
<name>A0A225VUG7_9STRA</name>
<comment type="caution">
    <text evidence="1">The sequence shown here is derived from an EMBL/GenBank/DDBJ whole genome shotgun (WGS) entry which is preliminary data.</text>
</comment>